<dbReference type="Pfam" id="PF03360">
    <property type="entry name" value="Glyco_transf_43"/>
    <property type="match status" value="1"/>
</dbReference>
<gene>
    <name evidence="15" type="ORF">GCK32_010871</name>
</gene>
<keyword evidence="14" id="KW-0333">Golgi apparatus</keyword>
<comment type="catalytic activity">
    <reaction evidence="10 14">
        <text>3-O-(beta-D-galactosyl-(1-&gt;3)-beta-D-galactosyl-(1-&gt;4)-beta-D-xylosyl)-L-seryl-[protein] + UDP-alpha-D-glucuronate = 3-O-(beta-D-GlcA-(1-&gt;3)-beta-D-Gal-(1-&gt;3)-beta-D-Gal-(1-&gt;4)-beta-D-Xyl)-L-seryl-[protein] + UDP + H(+)</text>
        <dbReference type="Rhea" id="RHEA:24168"/>
        <dbReference type="Rhea" id="RHEA-COMP:12571"/>
        <dbReference type="Rhea" id="RHEA-COMP:12573"/>
        <dbReference type="ChEBI" id="CHEBI:15378"/>
        <dbReference type="ChEBI" id="CHEBI:58052"/>
        <dbReference type="ChEBI" id="CHEBI:58223"/>
        <dbReference type="ChEBI" id="CHEBI:132090"/>
        <dbReference type="ChEBI" id="CHEBI:132093"/>
        <dbReference type="EC" id="2.4.1.135"/>
    </reaction>
</comment>
<evidence type="ECO:0000256" key="12">
    <source>
        <dbReference type="PIRSR" id="PIRSR605027-3"/>
    </source>
</evidence>
<dbReference type="GO" id="GO:0000139">
    <property type="term" value="C:Golgi membrane"/>
    <property type="evidence" value="ECO:0007669"/>
    <property type="project" value="UniProtKB-SubCell"/>
</dbReference>
<proteinExistence type="inferred from homology"/>
<dbReference type="GO" id="GO:0015018">
    <property type="term" value="F:galactosylgalactosylxylosylprotein 3-beta-glucuronosyltransferase activity"/>
    <property type="evidence" value="ECO:0007669"/>
    <property type="project" value="UniProtKB-UniRule"/>
</dbReference>
<organism evidence="15 16">
    <name type="scientific">Trichostrongylus colubriformis</name>
    <name type="common">Black scour worm</name>
    <dbReference type="NCBI Taxonomy" id="6319"/>
    <lineage>
        <taxon>Eukaryota</taxon>
        <taxon>Metazoa</taxon>
        <taxon>Ecdysozoa</taxon>
        <taxon>Nematoda</taxon>
        <taxon>Chromadorea</taxon>
        <taxon>Rhabditida</taxon>
        <taxon>Rhabditina</taxon>
        <taxon>Rhabditomorpha</taxon>
        <taxon>Strongyloidea</taxon>
        <taxon>Trichostrongylidae</taxon>
        <taxon>Trichostrongylus</taxon>
    </lineage>
</organism>
<dbReference type="FunFam" id="3.90.550.10:FF:000147">
    <property type="entry name" value="Galactosylgalactosylxylosylprotein 3-beta-glucuronosyltransferase"/>
    <property type="match status" value="1"/>
</dbReference>
<comment type="caution">
    <text evidence="15">The sequence shown here is derived from an EMBL/GenBank/DDBJ whole genome shotgun (WGS) entry which is preliminary data.</text>
</comment>
<dbReference type="SUPFAM" id="SSF53448">
    <property type="entry name" value="Nucleotide-diphospho-sugar transferases"/>
    <property type="match status" value="1"/>
</dbReference>
<dbReference type="GO" id="GO:0046872">
    <property type="term" value="F:metal ion binding"/>
    <property type="evidence" value="ECO:0007669"/>
    <property type="project" value="UniProtKB-KW"/>
</dbReference>
<feature type="active site" description="Proton donor/acceptor" evidence="11">
    <location>
        <position position="257"/>
    </location>
</feature>
<keyword evidence="16" id="KW-1185">Reference proteome</keyword>
<evidence type="ECO:0000256" key="7">
    <source>
        <dbReference type="ARBA" id="ARBA00022989"/>
    </source>
</evidence>
<evidence type="ECO:0000256" key="4">
    <source>
        <dbReference type="ARBA" id="ARBA00022679"/>
    </source>
</evidence>
<keyword evidence="8 14" id="KW-0472">Membrane</keyword>
<accession>A0AAN8F2E6</accession>
<feature type="binding site" evidence="12">
    <location>
        <position position="171"/>
    </location>
    <ligand>
        <name>Mn(2+)</name>
        <dbReference type="ChEBI" id="CHEBI:29035"/>
    </ligand>
</feature>
<dbReference type="Proteomes" id="UP001331761">
    <property type="component" value="Unassembled WGS sequence"/>
</dbReference>
<keyword evidence="4 14" id="KW-0808">Transferase</keyword>
<feature type="site" description="Interaction with galactose moiety of substrate glycoprotein" evidence="13">
    <location>
        <position position="203"/>
    </location>
</feature>
<evidence type="ECO:0000256" key="10">
    <source>
        <dbReference type="ARBA" id="ARBA00047979"/>
    </source>
</evidence>
<dbReference type="GO" id="GO:0050650">
    <property type="term" value="P:chondroitin sulfate proteoglycan biosynthetic process"/>
    <property type="evidence" value="ECO:0007669"/>
    <property type="project" value="TreeGrafter"/>
</dbReference>
<evidence type="ECO:0000256" key="14">
    <source>
        <dbReference type="RuleBase" id="RU363127"/>
    </source>
</evidence>
<dbReference type="EMBL" id="WIXE01018396">
    <property type="protein sequence ID" value="KAK5970957.1"/>
    <property type="molecule type" value="Genomic_DNA"/>
</dbReference>
<dbReference type="GO" id="GO:0005975">
    <property type="term" value="P:carbohydrate metabolic process"/>
    <property type="evidence" value="ECO:0007669"/>
    <property type="project" value="TreeGrafter"/>
</dbReference>
<dbReference type="Gene3D" id="3.90.550.10">
    <property type="entry name" value="Spore Coat Polysaccharide Biosynthesis Protein SpsA, Chain A"/>
    <property type="match status" value="1"/>
</dbReference>
<evidence type="ECO:0000256" key="1">
    <source>
        <dbReference type="ARBA" id="ARBA00004606"/>
    </source>
</evidence>
<evidence type="ECO:0000256" key="5">
    <source>
        <dbReference type="ARBA" id="ARBA00022692"/>
    </source>
</evidence>
<dbReference type="AlphaFoldDB" id="A0AAN8F2E6"/>
<dbReference type="EC" id="2.4.1.135" evidence="3 14"/>
<dbReference type="InterPro" id="IPR029044">
    <property type="entry name" value="Nucleotide-diphossugar_trans"/>
</dbReference>
<comment type="pathway">
    <text evidence="14">Protein modification; protein glycosylation.</text>
</comment>
<protein>
    <recommendedName>
        <fullName evidence="3 14">Galactosylgalactosylxylosylprotein 3-beta-glucuronosyltransferase</fullName>
        <ecNumber evidence="3 14">2.4.1.135</ecNumber>
    </recommendedName>
</protein>
<comment type="similarity">
    <text evidence="2 14">Belongs to the glycosyltransferase 43 family.</text>
</comment>
<dbReference type="PANTHER" id="PTHR10896">
    <property type="entry name" value="GALACTOSYLGALACTOSYLXYLOSYLPROTEIN 3-BETA-GLUCURONOSYLTRANSFERASE BETA-1,3-GLUCURONYLTRANSFERASE"/>
    <property type="match status" value="1"/>
</dbReference>
<evidence type="ECO:0000256" key="3">
    <source>
        <dbReference type="ARBA" id="ARBA00012641"/>
    </source>
</evidence>
<evidence type="ECO:0000256" key="9">
    <source>
        <dbReference type="ARBA" id="ARBA00023180"/>
    </source>
</evidence>
<keyword evidence="9" id="KW-0325">Glycoprotein</keyword>
<evidence type="ECO:0000256" key="6">
    <source>
        <dbReference type="ARBA" id="ARBA00022968"/>
    </source>
</evidence>
<evidence type="ECO:0000256" key="11">
    <source>
        <dbReference type="PIRSR" id="PIRSR605027-1"/>
    </source>
</evidence>
<evidence type="ECO:0000256" key="8">
    <source>
        <dbReference type="ARBA" id="ARBA00023136"/>
    </source>
</evidence>
<keyword evidence="12 14" id="KW-0479">Metal-binding</keyword>
<sequence>MLLLSHNVLSVLDEVLQREHRKGRCPRRYAASALLLMGCCLLLYVFPSWLCEIEKKLRESAKISEPLIIVITPTYERPARFAEMTRLANTLHLIPHLFWIVIEDGKKIEPHVRSILKRSTVPFTYLAMKTPTNYPGRGWYQRSEALRWLRNNSARLTDNYRSGVVYFADDDNSYDTRVFTDYIRNVKKLGMWAVGLSGGFPVEYPLTVNGTVVGFHAWFAGKRKFPVDMAGFAINLKYILNSSTVIGMHCRPQLGPETCFLEDFGFTWNDIEVFGELDEGKREVLVWHTKTIPMFFDKAKYANLPFKFEGYDKRRKYYFPTSKHGKTPIKPTTPRSKEPGSYLGKVLKIMRF</sequence>
<dbReference type="InterPro" id="IPR005027">
    <property type="entry name" value="Glyco_trans_43"/>
</dbReference>
<comment type="cofactor">
    <cofactor evidence="12 14">
        <name>Mn(2+)</name>
        <dbReference type="ChEBI" id="CHEBI:29035"/>
    </cofactor>
</comment>
<evidence type="ECO:0000313" key="16">
    <source>
        <dbReference type="Proteomes" id="UP001331761"/>
    </source>
</evidence>
<keyword evidence="5 14" id="KW-0812">Transmembrane</keyword>
<evidence type="ECO:0000313" key="15">
    <source>
        <dbReference type="EMBL" id="KAK5970957.1"/>
    </source>
</evidence>
<dbReference type="PANTHER" id="PTHR10896:SF30">
    <property type="entry name" value="GALACTOSYLGALACTOSYLXYLOSYLPROTEIN 3-BETA-GLUCURONOSYLTRANSFERASE"/>
    <property type="match status" value="1"/>
</dbReference>
<comment type="subcellular location">
    <subcellularLocation>
        <location evidence="14">Golgi apparatus membrane</location>
        <topology evidence="14">Single-pass type II membrane protein</topology>
    </subcellularLocation>
    <subcellularLocation>
        <location evidence="1">Membrane</location>
        <topology evidence="1">Single-pass type II membrane protein</topology>
    </subcellularLocation>
</comment>
<feature type="transmembrane region" description="Helical" evidence="14">
    <location>
        <begin position="29"/>
        <end position="50"/>
    </location>
</feature>
<keyword evidence="7 14" id="KW-1133">Transmembrane helix</keyword>
<dbReference type="CDD" id="cd00218">
    <property type="entry name" value="GlcAT-I"/>
    <property type="match status" value="1"/>
</dbReference>
<keyword evidence="6 14" id="KW-0735">Signal-anchor</keyword>
<name>A0AAN8F2E6_TRICO</name>
<reference evidence="15 16" key="1">
    <citation type="submission" date="2019-10" db="EMBL/GenBank/DDBJ databases">
        <title>Assembly and Annotation for the nematode Trichostrongylus colubriformis.</title>
        <authorList>
            <person name="Martin J."/>
        </authorList>
    </citation>
    <scope>NUCLEOTIDE SEQUENCE [LARGE SCALE GENOMIC DNA]</scope>
    <source>
        <strain evidence="15">G859</strain>
        <tissue evidence="15">Whole worm</tissue>
    </source>
</reference>
<keyword evidence="12 14" id="KW-0464">Manganese</keyword>
<evidence type="ECO:0000256" key="2">
    <source>
        <dbReference type="ARBA" id="ARBA00007706"/>
    </source>
</evidence>
<evidence type="ECO:0000256" key="13">
    <source>
        <dbReference type="PIRSR" id="PIRSR605027-4"/>
    </source>
</evidence>